<keyword evidence="1" id="KW-0805">Transcription regulation</keyword>
<dbReference type="Pfam" id="PF00392">
    <property type="entry name" value="GntR"/>
    <property type="match status" value="1"/>
</dbReference>
<dbReference type="Gene3D" id="1.10.10.10">
    <property type="entry name" value="Winged helix-like DNA-binding domain superfamily/Winged helix DNA-binding domain"/>
    <property type="match status" value="1"/>
</dbReference>
<keyword evidence="7" id="KW-1185">Reference proteome</keyword>
<dbReference type="SMART" id="SM00345">
    <property type="entry name" value="HTH_GNTR"/>
    <property type="match status" value="1"/>
</dbReference>
<dbReference type="SUPFAM" id="SSF46785">
    <property type="entry name" value="Winged helix' DNA-binding domain"/>
    <property type="match status" value="1"/>
</dbReference>
<organism evidence="6 7">
    <name type="scientific">Amycolatopsis acidicola</name>
    <dbReference type="NCBI Taxonomy" id="2596893"/>
    <lineage>
        <taxon>Bacteria</taxon>
        <taxon>Bacillati</taxon>
        <taxon>Actinomycetota</taxon>
        <taxon>Actinomycetes</taxon>
        <taxon>Pseudonocardiales</taxon>
        <taxon>Pseudonocardiaceae</taxon>
        <taxon>Amycolatopsis</taxon>
    </lineage>
</organism>
<keyword evidence="2" id="KW-0238">DNA-binding</keyword>
<dbReference type="PROSITE" id="PS50949">
    <property type="entry name" value="HTH_GNTR"/>
    <property type="match status" value="1"/>
</dbReference>
<evidence type="ECO:0000259" key="5">
    <source>
        <dbReference type="PROSITE" id="PS50949"/>
    </source>
</evidence>
<evidence type="ECO:0000313" key="7">
    <source>
        <dbReference type="Proteomes" id="UP000319769"/>
    </source>
</evidence>
<dbReference type="Proteomes" id="UP000319769">
    <property type="component" value="Unassembled WGS sequence"/>
</dbReference>
<keyword evidence="3" id="KW-0804">Transcription</keyword>
<accession>A0A5N0V897</accession>
<feature type="compositionally biased region" description="Basic and acidic residues" evidence="4">
    <location>
        <begin position="70"/>
        <end position="83"/>
    </location>
</feature>
<protein>
    <submittedName>
        <fullName evidence="6">GntR family transcriptional regulator</fullName>
    </submittedName>
</protein>
<dbReference type="GO" id="GO:0003700">
    <property type="term" value="F:DNA-binding transcription factor activity"/>
    <property type="evidence" value="ECO:0007669"/>
    <property type="project" value="InterPro"/>
</dbReference>
<dbReference type="InterPro" id="IPR036388">
    <property type="entry name" value="WH-like_DNA-bd_sf"/>
</dbReference>
<evidence type="ECO:0000313" key="6">
    <source>
        <dbReference type="EMBL" id="KAA9162629.1"/>
    </source>
</evidence>
<dbReference type="PANTHER" id="PTHR43537">
    <property type="entry name" value="TRANSCRIPTIONAL REGULATOR, GNTR FAMILY"/>
    <property type="match status" value="1"/>
</dbReference>
<dbReference type="InterPro" id="IPR011711">
    <property type="entry name" value="GntR_C"/>
</dbReference>
<dbReference type="OrthoDB" id="5243844at2"/>
<feature type="compositionally biased region" description="Basic and acidic residues" evidence="4">
    <location>
        <begin position="40"/>
        <end position="59"/>
    </location>
</feature>
<sequence length="372" mass="40188">MRHPGEHRHAGGVVHSGLDELESCRAAEYLELLALHPRDADRRRRPPRERGDLPGERGPLDPGGPATERGQGRHDHSAPEHGLRHLPSSRAVDGDSTSCVDACRHTSTCVPSCETHVGGCGILRRVRRRTAAARAQNAPEDTVPRTSARRAAEPKAPTASSSAQEQYVKLREEILTGKLTPGTPVLETAVSARLGVGRAPVREAILRLESDGLLSRGPHGAQVRVRSTDEVFEIYQARIALEAEAAASAARHASELDLTRLRHVQLQATGAADPAQARALHARWHSVLAQAGHNATIVELLERLAGQLAPYETRSLAESPNLATTHGEHDDIADAIARGDQDTARRLITAHLQRTRDVRVAALVQAETEAPR</sequence>
<dbReference type="GO" id="GO:0003677">
    <property type="term" value="F:DNA binding"/>
    <property type="evidence" value="ECO:0007669"/>
    <property type="project" value="UniProtKB-KW"/>
</dbReference>
<gene>
    <name evidence="6" type="ORF">FPZ12_011280</name>
</gene>
<feature type="domain" description="HTH gntR-type" evidence="5">
    <location>
        <begin position="160"/>
        <end position="228"/>
    </location>
</feature>
<dbReference type="AlphaFoldDB" id="A0A5N0V897"/>
<dbReference type="SUPFAM" id="SSF48008">
    <property type="entry name" value="GntR ligand-binding domain-like"/>
    <property type="match status" value="1"/>
</dbReference>
<evidence type="ECO:0000256" key="1">
    <source>
        <dbReference type="ARBA" id="ARBA00023015"/>
    </source>
</evidence>
<feature type="region of interest" description="Disordered" evidence="4">
    <location>
        <begin position="40"/>
        <end position="97"/>
    </location>
</feature>
<reference evidence="6" key="1">
    <citation type="submission" date="2019-09" db="EMBL/GenBank/DDBJ databases">
        <authorList>
            <person name="Teo W.F.A."/>
            <person name="Duangmal K."/>
        </authorList>
    </citation>
    <scope>NUCLEOTIDE SEQUENCE [LARGE SCALE GENOMIC DNA]</scope>
    <source>
        <strain evidence="6">K81G1</strain>
    </source>
</reference>
<evidence type="ECO:0000256" key="4">
    <source>
        <dbReference type="SAM" id="MobiDB-lite"/>
    </source>
</evidence>
<feature type="region of interest" description="Disordered" evidence="4">
    <location>
        <begin position="131"/>
        <end position="165"/>
    </location>
</feature>
<comment type="caution">
    <text evidence="6">The sequence shown here is derived from an EMBL/GenBank/DDBJ whole genome shotgun (WGS) entry which is preliminary data.</text>
</comment>
<dbReference type="EMBL" id="VMNW02000012">
    <property type="protein sequence ID" value="KAA9162629.1"/>
    <property type="molecule type" value="Genomic_DNA"/>
</dbReference>
<proteinExistence type="predicted"/>
<dbReference type="InterPro" id="IPR008920">
    <property type="entry name" value="TF_FadR/GntR_C"/>
</dbReference>
<evidence type="ECO:0000256" key="3">
    <source>
        <dbReference type="ARBA" id="ARBA00023163"/>
    </source>
</evidence>
<name>A0A5N0V897_9PSEU</name>
<dbReference type="Gene3D" id="1.20.120.530">
    <property type="entry name" value="GntR ligand-binding domain-like"/>
    <property type="match status" value="1"/>
</dbReference>
<dbReference type="InterPro" id="IPR036390">
    <property type="entry name" value="WH_DNA-bd_sf"/>
</dbReference>
<dbReference type="SMART" id="SM00895">
    <property type="entry name" value="FCD"/>
    <property type="match status" value="1"/>
</dbReference>
<dbReference type="InterPro" id="IPR000524">
    <property type="entry name" value="Tscrpt_reg_HTH_GntR"/>
</dbReference>
<evidence type="ECO:0000256" key="2">
    <source>
        <dbReference type="ARBA" id="ARBA00023125"/>
    </source>
</evidence>
<dbReference type="PANTHER" id="PTHR43537:SF24">
    <property type="entry name" value="GLUCONATE OPERON TRANSCRIPTIONAL REPRESSOR"/>
    <property type="match status" value="1"/>
</dbReference>
<dbReference type="Pfam" id="PF07729">
    <property type="entry name" value="FCD"/>
    <property type="match status" value="1"/>
</dbReference>